<comment type="subcellular location">
    <subcellularLocation>
        <location evidence="1 8">Cytoplasm</location>
    </subcellularLocation>
</comment>
<dbReference type="PANTHER" id="PTHR48102">
    <property type="entry name" value="ATP-DEPENDENT CLP PROTEASE ATP-BINDING SUBUNIT CLPX-LIKE, MITOCHONDRIAL-RELATED"/>
    <property type="match status" value="1"/>
</dbReference>
<feature type="binding site" evidence="8">
    <location>
        <position position="25"/>
    </location>
    <ligand>
        <name>ATP</name>
        <dbReference type="ChEBI" id="CHEBI:30616"/>
    </ligand>
</feature>
<dbReference type="SUPFAM" id="SSF52540">
    <property type="entry name" value="P-loop containing nucleoside triphosphate hydrolases"/>
    <property type="match status" value="1"/>
</dbReference>
<evidence type="ECO:0000256" key="3">
    <source>
        <dbReference type="ARBA" id="ARBA00022490"/>
    </source>
</evidence>
<feature type="domain" description="Clp ATPase C-terminal" evidence="10">
    <location>
        <begin position="362"/>
        <end position="456"/>
    </location>
</feature>
<dbReference type="Proteomes" id="UP000538292">
    <property type="component" value="Unassembled WGS sequence"/>
</dbReference>
<comment type="function">
    <text evidence="8">ATPase subunit of a proteasome-like degradation complex; this subunit has chaperone activity. The binding of ATP and its subsequent hydrolysis by HslU are essential for unfolding of protein substrates subsequently hydrolyzed by HslV. HslU recognizes the N-terminal part of its protein substrates and unfolds these before they are guided to HslV for hydrolysis.</text>
</comment>
<comment type="subunit">
    <text evidence="8">A double ring-shaped homohexamer of HslV is capped on each side by a ring-shaped HslU homohexamer. The assembly of the HslU/HslV complex is dependent on binding of ATP.</text>
</comment>
<dbReference type="GO" id="GO:0005524">
    <property type="term" value="F:ATP binding"/>
    <property type="evidence" value="ECO:0007669"/>
    <property type="project" value="UniProtKB-UniRule"/>
</dbReference>
<gene>
    <name evidence="8 11" type="primary">hslU</name>
    <name evidence="11" type="ORF">H2C83_09435</name>
</gene>
<dbReference type="InterPro" id="IPR003959">
    <property type="entry name" value="ATPase_AAA_core"/>
</dbReference>
<keyword evidence="12" id="KW-1185">Reference proteome</keyword>
<evidence type="ECO:0000313" key="12">
    <source>
        <dbReference type="Proteomes" id="UP000538292"/>
    </source>
</evidence>
<feature type="binding site" evidence="8">
    <location>
        <position position="348"/>
    </location>
    <ligand>
        <name>ATP</name>
        <dbReference type="ChEBI" id="CHEBI:30616"/>
    </ligand>
</feature>
<keyword evidence="11" id="KW-0378">Hydrolase</keyword>
<evidence type="ECO:0000256" key="1">
    <source>
        <dbReference type="ARBA" id="ARBA00004496"/>
    </source>
</evidence>
<keyword evidence="6 8" id="KW-0143">Chaperone</keyword>
<evidence type="ECO:0000259" key="9">
    <source>
        <dbReference type="SMART" id="SM00382"/>
    </source>
</evidence>
<dbReference type="HAMAP" id="MF_00249">
    <property type="entry name" value="HslU"/>
    <property type="match status" value="1"/>
</dbReference>
<reference evidence="11 12" key="1">
    <citation type="submission" date="2020-07" db="EMBL/GenBank/DDBJ databases">
        <title>Thermoactinomyces phylogeny.</title>
        <authorList>
            <person name="Dunlap C."/>
        </authorList>
    </citation>
    <scope>NUCLEOTIDE SEQUENCE [LARGE SCALE GENOMIC DNA]</scope>
    <source>
        <strain evidence="11 12">AMNI-1</strain>
    </source>
</reference>
<dbReference type="GO" id="GO:0036402">
    <property type="term" value="F:proteasome-activating activity"/>
    <property type="evidence" value="ECO:0007669"/>
    <property type="project" value="UniProtKB-UniRule"/>
</dbReference>
<evidence type="ECO:0000256" key="4">
    <source>
        <dbReference type="ARBA" id="ARBA00022741"/>
    </source>
</evidence>
<dbReference type="InterPro" id="IPR050052">
    <property type="entry name" value="ATP-dep_Clp_protease_ClpX"/>
</dbReference>
<evidence type="ECO:0000259" key="10">
    <source>
        <dbReference type="SMART" id="SM01086"/>
    </source>
</evidence>
<dbReference type="PANTHER" id="PTHR48102:SF3">
    <property type="entry name" value="ATP-DEPENDENT PROTEASE ATPASE SUBUNIT HSLU"/>
    <property type="match status" value="1"/>
</dbReference>
<dbReference type="NCBIfam" id="TIGR00390">
    <property type="entry name" value="hslU"/>
    <property type="match status" value="1"/>
</dbReference>
<keyword evidence="4 8" id="KW-0547">Nucleotide-binding</keyword>
<dbReference type="InterPro" id="IPR004491">
    <property type="entry name" value="HslU"/>
</dbReference>
<name>A0A7W1XSV8_9BACL</name>
<dbReference type="FunFam" id="3.40.50.300:FF:000220">
    <property type="entry name" value="ATP-dependent protease ATPase subunit HslU"/>
    <property type="match status" value="1"/>
</dbReference>
<feature type="binding site" evidence="8">
    <location>
        <position position="420"/>
    </location>
    <ligand>
        <name>ATP</name>
        <dbReference type="ChEBI" id="CHEBI:30616"/>
    </ligand>
</feature>
<dbReference type="InterPro" id="IPR019489">
    <property type="entry name" value="Clp_ATPase_C"/>
</dbReference>
<dbReference type="SMART" id="SM01086">
    <property type="entry name" value="ClpB_D2-small"/>
    <property type="match status" value="1"/>
</dbReference>
<feature type="domain" description="AAA+ ATPase" evidence="9">
    <location>
        <begin position="56"/>
        <end position="359"/>
    </location>
</feature>
<feature type="binding site" evidence="8">
    <location>
        <position position="284"/>
    </location>
    <ligand>
        <name>ATP</name>
        <dbReference type="ChEBI" id="CHEBI:30616"/>
    </ligand>
</feature>
<dbReference type="Gene3D" id="3.40.50.300">
    <property type="entry name" value="P-loop containing nucleotide triphosphate hydrolases"/>
    <property type="match status" value="2"/>
</dbReference>
<dbReference type="FunFam" id="3.40.50.300:FF:000213">
    <property type="entry name" value="ATP-dependent protease ATPase subunit HslU"/>
    <property type="match status" value="1"/>
</dbReference>
<dbReference type="GO" id="GO:0008233">
    <property type="term" value="F:peptidase activity"/>
    <property type="evidence" value="ECO:0007669"/>
    <property type="project" value="UniProtKB-KW"/>
</dbReference>
<dbReference type="GO" id="GO:0009376">
    <property type="term" value="C:HslUV protease complex"/>
    <property type="evidence" value="ECO:0007669"/>
    <property type="project" value="UniProtKB-UniRule"/>
</dbReference>
<dbReference type="Pfam" id="PF07724">
    <property type="entry name" value="AAA_2"/>
    <property type="match status" value="1"/>
</dbReference>
<evidence type="ECO:0000256" key="6">
    <source>
        <dbReference type="ARBA" id="ARBA00023186"/>
    </source>
</evidence>
<evidence type="ECO:0000313" key="11">
    <source>
        <dbReference type="EMBL" id="MBA4602531.1"/>
    </source>
</evidence>
<comment type="caution">
    <text evidence="11">The sequence shown here is derived from an EMBL/GenBank/DDBJ whole genome shotgun (WGS) entry which is preliminary data.</text>
</comment>
<dbReference type="Gene3D" id="1.10.8.60">
    <property type="match status" value="1"/>
</dbReference>
<sequence length="470" mass="53062">MTPVFNAREKWTPRKIVAELDKYIIGQTEAKRAVAIALRNRYRRLLLPDELKEEVVPKNILMIGPTGVGKTEIARRLAKLVGAPFVKLEATKFTEVGYVGRDVESMVRDLVETGIRMVKAEKLESVKEQARAMANDRIVEILVPGKKGTASFKNPIEFLFQQNQTSSEANNNHQFENKMKEERRQVREKLLRGELEDLVIEIEVEEQSPAMFDMFAGMGAEQMGMNMQEILGQFMPKRTKRRKLPIKEAREVLTQQEGQKLIDMDLVTQEALERVEQSGIIFIDEIDKVAGKDGKGPDVSREGVQRDILPIVEGSTVMTKYGPVKTDHILFIAAGAFHVSKPSDLIPELQGRFPIRVELSDLTAGDFVRILTEPKSALIKQYTALLETEGITVTFTDGAISEIARLSAEVNNTTENIGARRLHTILERMLEELSFNAPEIGAGEIKITEEYVKERLQDIVEDRDLSQYIL</sequence>
<protein>
    <recommendedName>
        <fullName evidence="8">ATP-dependent protease ATPase subunit HslU</fullName>
    </recommendedName>
    <alternativeName>
        <fullName evidence="8">Unfoldase HslU</fullName>
    </alternativeName>
</protein>
<dbReference type="InterPro" id="IPR003593">
    <property type="entry name" value="AAA+_ATPase"/>
</dbReference>
<accession>A0A7W1XSV8</accession>
<keyword evidence="11" id="KW-0645">Protease</keyword>
<keyword evidence="3 8" id="KW-0963">Cytoplasm</keyword>
<comment type="subunit">
    <text evidence="7">A double ring-shaped homohexamer of ClpQ is capped on each side by a ring-shaped ClpY homohexamer. The assembly of the ClpQ/ClpY complex is dependent on binding of ATP.</text>
</comment>
<feature type="binding site" evidence="8">
    <location>
        <begin position="67"/>
        <end position="72"/>
    </location>
    <ligand>
        <name>ATP</name>
        <dbReference type="ChEBI" id="CHEBI:30616"/>
    </ligand>
</feature>
<dbReference type="EMBL" id="JACEOL010000030">
    <property type="protein sequence ID" value="MBA4602531.1"/>
    <property type="molecule type" value="Genomic_DNA"/>
</dbReference>
<dbReference type="InterPro" id="IPR027417">
    <property type="entry name" value="P-loop_NTPase"/>
</dbReference>
<dbReference type="Pfam" id="PF00004">
    <property type="entry name" value="AAA"/>
    <property type="match status" value="1"/>
</dbReference>
<evidence type="ECO:0000256" key="5">
    <source>
        <dbReference type="ARBA" id="ARBA00022840"/>
    </source>
</evidence>
<proteinExistence type="inferred from homology"/>
<dbReference type="NCBIfam" id="NF003544">
    <property type="entry name" value="PRK05201.1"/>
    <property type="match status" value="1"/>
</dbReference>
<comment type="similarity">
    <text evidence="2 8">Belongs to the ClpX chaperone family. HslU subfamily.</text>
</comment>
<evidence type="ECO:0000256" key="2">
    <source>
        <dbReference type="ARBA" id="ARBA00009771"/>
    </source>
</evidence>
<dbReference type="SMART" id="SM00382">
    <property type="entry name" value="AAA"/>
    <property type="match status" value="1"/>
</dbReference>
<evidence type="ECO:0000256" key="7">
    <source>
        <dbReference type="ARBA" id="ARBA00065893"/>
    </source>
</evidence>
<dbReference type="GO" id="GO:0043335">
    <property type="term" value="P:protein unfolding"/>
    <property type="evidence" value="ECO:0007669"/>
    <property type="project" value="UniProtKB-UniRule"/>
</dbReference>
<evidence type="ECO:0000256" key="8">
    <source>
        <dbReference type="HAMAP-Rule" id="MF_00249"/>
    </source>
</evidence>
<dbReference type="AlphaFoldDB" id="A0A7W1XSV8"/>
<keyword evidence="5 8" id="KW-0067">ATP-binding</keyword>
<dbReference type="GO" id="GO:0016887">
    <property type="term" value="F:ATP hydrolysis activity"/>
    <property type="evidence" value="ECO:0007669"/>
    <property type="project" value="InterPro"/>
</dbReference>
<organism evidence="11 12">
    <name type="scientific">Thermoactinomyces mirandus</name>
    <dbReference type="NCBI Taxonomy" id="2756294"/>
    <lineage>
        <taxon>Bacteria</taxon>
        <taxon>Bacillati</taxon>
        <taxon>Bacillota</taxon>
        <taxon>Bacilli</taxon>
        <taxon>Bacillales</taxon>
        <taxon>Thermoactinomycetaceae</taxon>
        <taxon>Thermoactinomyces</taxon>
    </lineage>
</organism>